<dbReference type="RefSeq" id="WP_002261953.1">
    <property type="nucleotide sequence ID" value="NZ_AP014612.1"/>
</dbReference>
<feature type="transmembrane region" description="Helical" evidence="1">
    <location>
        <begin position="17"/>
        <end position="41"/>
    </location>
</feature>
<keyword evidence="3" id="KW-1185">Reference proteome</keyword>
<dbReference type="Pfam" id="PF13253">
    <property type="entry name" value="DUF4044"/>
    <property type="match status" value="1"/>
</dbReference>
<dbReference type="InterPro" id="IPR025270">
    <property type="entry name" value="DUF4044"/>
</dbReference>
<dbReference type="GeneID" id="93859665"/>
<gene>
    <name evidence="2" type="ORF">SRT_13410</name>
</gene>
<keyword evidence="1" id="KW-0472">Membrane</keyword>
<reference evidence="2 3" key="1">
    <citation type="journal article" date="2016" name="Microbiol. Immunol.">
        <title>Complete genome sequence of Streptococcus troglodytae TKU31 isolated from the oral cavity of a chimpanzee (Pan troglodytes).</title>
        <authorList>
            <person name="Okamoto M."/>
            <person name="Naito M."/>
            <person name="Miyanohara M."/>
            <person name="Imai S."/>
            <person name="Nomura Y."/>
            <person name="Saito W."/>
            <person name="Momoi Y."/>
            <person name="Takada K."/>
            <person name="Miyabe-Nishiwaki T."/>
            <person name="Tomonaga M."/>
            <person name="Hanada N."/>
        </authorList>
    </citation>
    <scope>NUCLEOTIDE SEQUENCE [LARGE SCALE GENOMIC DNA]</scope>
    <source>
        <strain evidence="3">TKU 31</strain>
    </source>
</reference>
<evidence type="ECO:0000313" key="2">
    <source>
        <dbReference type="EMBL" id="BAQ24602.1"/>
    </source>
</evidence>
<organism evidence="2 3">
    <name type="scientific">Streptococcus troglodytae</name>
    <dbReference type="NCBI Taxonomy" id="1111760"/>
    <lineage>
        <taxon>Bacteria</taxon>
        <taxon>Bacillati</taxon>
        <taxon>Bacillota</taxon>
        <taxon>Bacilli</taxon>
        <taxon>Lactobacillales</taxon>
        <taxon>Streptococcaceae</taxon>
        <taxon>Streptococcus</taxon>
    </lineage>
</organism>
<dbReference type="EMBL" id="AP014612">
    <property type="protein sequence ID" value="BAQ24602.1"/>
    <property type="molecule type" value="Genomic_DNA"/>
</dbReference>
<sequence length="42" mass="4426">MAFGDNGPRKKTPFEKLTLIVVIIMVLVTVGALVLSALSAVI</sequence>
<proteinExistence type="predicted"/>
<evidence type="ECO:0000313" key="3">
    <source>
        <dbReference type="Proteomes" id="UP000217758"/>
    </source>
</evidence>
<name>A0A1L7LKN8_9STRE</name>
<accession>A0A1L7LKN8</accession>
<dbReference type="KEGG" id="strg:SRT_13410"/>
<protein>
    <submittedName>
        <fullName evidence="2">RNA polymerase sigma factor RpoD</fullName>
    </submittedName>
</protein>
<evidence type="ECO:0000256" key="1">
    <source>
        <dbReference type="SAM" id="Phobius"/>
    </source>
</evidence>
<keyword evidence="1" id="KW-1133">Transmembrane helix</keyword>
<keyword evidence="1" id="KW-0812">Transmembrane</keyword>
<dbReference type="Proteomes" id="UP000217758">
    <property type="component" value="Chromosome"/>
</dbReference>
<dbReference type="AlphaFoldDB" id="A0A1L7LKN8"/>